<comment type="caution">
    <text evidence="2">The sequence shown here is derived from an EMBL/GenBank/DDBJ whole genome shotgun (WGS) entry which is preliminary data.</text>
</comment>
<gene>
    <name evidence="2" type="ORF">E2C01_056233</name>
</gene>
<protein>
    <submittedName>
        <fullName evidence="2">Uncharacterized protein</fullName>
    </submittedName>
</protein>
<name>A0A5B7GPV1_PORTR</name>
<proteinExistence type="predicted"/>
<evidence type="ECO:0000313" key="3">
    <source>
        <dbReference type="Proteomes" id="UP000324222"/>
    </source>
</evidence>
<accession>A0A5B7GPV1</accession>
<sequence>MGHAATVLGEVNEEVPLSYTKVATSRPPRSSPGPQQGQRTPGMSRASRSPTSSYSEGAPALPKPGSIHSLGVTSECVLVVSM</sequence>
<feature type="region of interest" description="Disordered" evidence="1">
    <location>
        <begin position="1"/>
        <end position="68"/>
    </location>
</feature>
<evidence type="ECO:0000256" key="1">
    <source>
        <dbReference type="SAM" id="MobiDB-lite"/>
    </source>
</evidence>
<dbReference type="Proteomes" id="UP000324222">
    <property type="component" value="Unassembled WGS sequence"/>
</dbReference>
<keyword evidence="3" id="KW-1185">Reference proteome</keyword>
<feature type="compositionally biased region" description="Low complexity" evidence="1">
    <location>
        <begin position="25"/>
        <end position="55"/>
    </location>
</feature>
<organism evidence="2 3">
    <name type="scientific">Portunus trituberculatus</name>
    <name type="common">Swimming crab</name>
    <name type="synonym">Neptunus trituberculatus</name>
    <dbReference type="NCBI Taxonomy" id="210409"/>
    <lineage>
        <taxon>Eukaryota</taxon>
        <taxon>Metazoa</taxon>
        <taxon>Ecdysozoa</taxon>
        <taxon>Arthropoda</taxon>
        <taxon>Crustacea</taxon>
        <taxon>Multicrustacea</taxon>
        <taxon>Malacostraca</taxon>
        <taxon>Eumalacostraca</taxon>
        <taxon>Eucarida</taxon>
        <taxon>Decapoda</taxon>
        <taxon>Pleocyemata</taxon>
        <taxon>Brachyura</taxon>
        <taxon>Eubrachyura</taxon>
        <taxon>Portunoidea</taxon>
        <taxon>Portunidae</taxon>
        <taxon>Portuninae</taxon>
        <taxon>Portunus</taxon>
    </lineage>
</organism>
<dbReference type="EMBL" id="VSRR010019348">
    <property type="protein sequence ID" value="MPC62150.1"/>
    <property type="molecule type" value="Genomic_DNA"/>
</dbReference>
<dbReference type="AlphaFoldDB" id="A0A5B7GPV1"/>
<reference evidence="2 3" key="1">
    <citation type="submission" date="2019-05" db="EMBL/GenBank/DDBJ databases">
        <title>Another draft genome of Portunus trituberculatus and its Hox gene families provides insights of decapod evolution.</title>
        <authorList>
            <person name="Jeong J.-H."/>
            <person name="Song I."/>
            <person name="Kim S."/>
            <person name="Choi T."/>
            <person name="Kim D."/>
            <person name="Ryu S."/>
            <person name="Kim W."/>
        </authorList>
    </citation>
    <scope>NUCLEOTIDE SEQUENCE [LARGE SCALE GENOMIC DNA]</scope>
    <source>
        <tissue evidence="2">Muscle</tissue>
    </source>
</reference>
<evidence type="ECO:0000313" key="2">
    <source>
        <dbReference type="EMBL" id="MPC62150.1"/>
    </source>
</evidence>